<feature type="region of interest" description="Disordered" evidence="1">
    <location>
        <begin position="70"/>
        <end position="100"/>
    </location>
</feature>
<evidence type="ECO:0008006" key="4">
    <source>
        <dbReference type="Google" id="ProtNLM"/>
    </source>
</evidence>
<sequence>MSSGQKTKHMDNRYFWIKDRLKTEGIEVQYCPTEKMFADFFTKPLQGNLFRKLRDVVLGYKHIDSLFQTEESSSQERVGSQDQREDYVSSDDSPSEVKKMSWADVVRKNRVQ</sequence>
<evidence type="ECO:0000313" key="2">
    <source>
        <dbReference type="EMBL" id="CAJ1957919.1"/>
    </source>
</evidence>
<comment type="caution">
    <text evidence="2">The sequence shown here is derived from an EMBL/GenBank/DDBJ whole genome shotgun (WGS) entry which is preliminary data.</text>
</comment>
<organism evidence="2 3">
    <name type="scientific">Cylindrotheca closterium</name>
    <dbReference type="NCBI Taxonomy" id="2856"/>
    <lineage>
        <taxon>Eukaryota</taxon>
        <taxon>Sar</taxon>
        <taxon>Stramenopiles</taxon>
        <taxon>Ochrophyta</taxon>
        <taxon>Bacillariophyta</taxon>
        <taxon>Bacillariophyceae</taxon>
        <taxon>Bacillariophycidae</taxon>
        <taxon>Bacillariales</taxon>
        <taxon>Bacillariaceae</taxon>
        <taxon>Cylindrotheca</taxon>
    </lineage>
</organism>
<protein>
    <recommendedName>
        <fullName evidence="4">Retrovirus-related Pol polyprotein from transposon TNT 1-94</fullName>
    </recommendedName>
</protein>
<reference evidence="2" key="1">
    <citation type="submission" date="2023-08" db="EMBL/GenBank/DDBJ databases">
        <authorList>
            <person name="Audoor S."/>
            <person name="Bilcke G."/>
        </authorList>
    </citation>
    <scope>NUCLEOTIDE SEQUENCE</scope>
</reference>
<dbReference type="AlphaFoldDB" id="A0AAD2JJZ4"/>
<feature type="compositionally biased region" description="Polar residues" evidence="1">
    <location>
        <begin position="70"/>
        <end position="81"/>
    </location>
</feature>
<name>A0AAD2JJZ4_9STRA</name>
<evidence type="ECO:0000256" key="1">
    <source>
        <dbReference type="SAM" id="MobiDB-lite"/>
    </source>
</evidence>
<dbReference type="Proteomes" id="UP001295423">
    <property type="component" value="Unassembled WGS sequence"/>
</dbReference>
<proteinExistence type="predicted"/>
<keyword evidence="3" id="KW-1185">Reference proteome</keyword>
<evidence type="ECO:0000313" key="3">
    <source>
        <dbReference type="Proteomes" id="UP001295423"/>
    </source>
</evidence>
<gene>
    <name evidence="2" type="ORF">CYCCA115_LOCUS16942</name>
</gene>
<dbReference type="EMBL" id="CAKOGP040001958">
    <property type="protein sequence ID" value="CAJ1957919.1"/>
    <property type="molecule type" value="Genomic_DNA"/>
</dbReference>
<accession>A0AAD2JJZ4</accession>